<evidence type="ECO:0000313" key="2">
    <source>
        <dbReference type="EMBL" id="EUA42182.1"/>
    </source>
</evidence>
<dbReference type="EMBL" id="JAOB01000042">
    <property type="protein sequence ID" value="EUA42182.1"/>
    <property type="molecule type" value="Genomic_DNA"/>
</dbReference>
<protein>
    <submittedName>
        <fullName evidence="2">Putative dipeptidase pepE domain protein</fullName>
    </submittedName>
</protein>
<name>X8BDG6_MYCXE</name>
<proteinExistence type="predicted"/>
<dbReference type="AlphaFoldDB" id="X8BDG6"/>
<organism evidence="2">
    <name type="scientific">Mycobacterium xenopi 4042</name>
    <dbReference type="NCBI Taxonomy" id="1299334"/>
    <lineage>
        <taxon>Bacteria</taxon>
        <taxon>Bacillati</taxon>
        <taxon>Actinomycetota</taxon>
        <taxon>Actinomycetes</taxon>
        <taxon>Mycobacteriales</taxon>
        <taxon>Mycobacteriaceae</taxon>
        <taxon>Mycobacterium</taxon>
    </lineage>
</organism>
<gene>
    <name evidence="2" type="ORF">I553_6042</name>
</gene>
<dbReference type="Gene3D" id="3.40.350.10">
    <property type="entry name" value="Creatinase/prolidase N-terminal domain"/>
    <property type="match status" value="1"/>
</dbReference>
<sequence>MRTDSPRRRPPPPRRAGRSGDHPGYDLRYLIGSRAQTFERLTALVVPAFGEPAWWCRDSSWPR</sequence>
<accession>X8BDG6</accession>
<feature type="compositionally biased region" description="Basic residues" evidence="1">
    <location>
        <begin position="8"/>
        <end position="17"/>
    </location>
</feature>
<comment type="caution">
    <text evidence="2">The sequence shown here is derived from an EMBL/GenBank/DDBJ whole genome shotgun (WGS) entry which is preliminary data.</text>
</comment>
<dbReference type="InterPro" id="IPR029149">
    <property type="entry name" value="Creatin/AminoP/Spt16_N"/>
</dbReference>
<evidence type="ECO:0000256" key="1">
    <source>
        <dbReference type="SAM" id="MobiDB-lite"/>
    </source>
</evidence>
<feature type="region of interest" description="Disordered" evidence="1">
    <location>
        <begin position="1"/>
        <end position="24"/>
    </location>
</feature>
<dbReference type="PATRIC" id="fig|1299334.3.peg.4207"/>
<reference evidence="2" key="1">
    <citation type="submission" date="2014-01" db="EMBL/GenBank/DDBJ databases">
        <authorList>
            <person name="Brown-Elliot B."/>
            <person name="Wallace R."/>
            <person name="Lenaerts A."/>
            <person name="Ordway D."/>
            <person name="DeGroote M.A."/>
            <person name="Parker T."/>
            <person name="Sizemore C."/>
            <person name="Tallon L.J."/>
            <person name="Sadzewicz L.K."/>
            <person name="Sengamalay N."/>
            <person name="Fraser C.M."/>
            <person name="Hine E."/>
            <person name="Shefchek K.A."/>
            <person name="Das S.P."/>
            <person name="Tettelin H."/>
        </authorList>
    </citation>
    <scope>NUCLEOTIDE SEQUENCE [LARGE SCALE GENOMIC DNA]</scope>
    <source>
        <strain evidence="2">4042</strain>
    </source>
</reference>